<organism evidence="1 2">
    <name type="scientific">Skeletonema marinoi</name>
    <dbReference type="NCBI Taxonomy" id="267567"/>
    <lineage>
        <taxon>Eukaryota</taxon>
        <taxon>Sar</taxon>
        <taxon>Stramenopiles</taxon>
        <taxon>Ochrophyta</taxon>
        <taxon>Bacillariophyta</taxon>
        <taxon>Coscinodiscophyceae</taxon>
        <taxon>Thalassiosirophycidae</taxon>
        <taxon>Thalassiosirales</taxon>
        <taxon>Skeletonemataceae</taxon>
        <taxon>Skeletonema</taxon>
        <taxon>Skeletonema marinoi-dohrnii complex</taxon>
    </lineage>
</organism>
<evidence type="ECO:0000313" key="2">
    <source>
        <dbReference type="Proteomes" id="UP001224775"/>
    </source>
</evidence>
<comment type="caution">
    <text evidence="1">The sequence shown here is derived from an EMBL/GenBank/DDBJ whole genome shotgun (WGS) entry which is preliminary data.</text>
</comment>
<sequence length="377" mass="43043">MIKYAENKSRQACERDDYDHVAHFFKICPNCNQDYQGDVAYALAKARVEFVEKREYTSNHEMYLDAMRDYLYALDFDEQDRPEGEGVYTKLLSIIEEVDEYHSLQDDRLAQCIAMTLQAVGDFRTFGPKENPEEAKKHFERAKDLYEAIGDEVGVITMERSISINETKLSGNEVDWDATGDIAFWRKSYHDKIMRNGEDDVVSISEGNRLSVKLSNENHAIEAERLLTKLVGISRRVHGSDHLITKDAVSHLDREKERLVLIGWSAEDIHVALRYENDGENCVVQGPLPADDESRNVDEEETLTVASKVIVPLVGTPVICHGLRSRSSSHLNGKIGDLRSYSEDRNRCFIHFEEEGLEPADINVGSVRILFELPEER</sequence>
<proteinExistence type="predicted"/>
<dbReference type="AlphaFoldDB" id="A0AAD8Y5V7"/>
<accession>A0AAD8Y5V7</accession>
<evidence type="ECO:0000313" key="1">
    <source>
        <dbReference type="EMBL" id="KAK1740072.1"/>
    </source>
</evidence>
<reference evidence="1" key="1">
    <citation type="submission" date="2023-06" db="EMBL/GenBank/DDBJ databases">
        <title>Survivors Of The Sea: Transcriptome response of Skeletonema marinoi to long-term dormancy.</title>
        <authorList>
            <person name="Pinder M.I.M."/>
            <person name="Kourtchenko O."/>
            <person name="Robertson E.K."/>
            <person name="Larsson T."/>
            <person name="Maumus F."/>
            <person name="Osuna-Cruz C.M."/>
            <person name="Vancaester E."/>
            <person name="Stenow R."/>
            <person name="Vandepoele K."/>
            <person name="Ploug H."/>
            <person name="Bruchert V."/>
            <person name="Godhe A."/>
            <person name="Topel M."/>
        </authorList>
    </citation>
    <scope>NUCLEOTIDE SEQUENCE</scope>
    <source>
        <strain evidence="1">R05AC</strain>
    </source>
</reference>
<gene>
    <name evidence="1" type="ORF">QTG54_009022</name>
</gene>
<dbReference type="EMBL" id="JATAAI010000016">
    <property type="protein sequence ID" value="KAK1740072.1"/>
    <property type="molecule type" value="Genomic_DNA"/>
</dbReference>
<name>A0AAD8Y5V7_9STRA</name>
<protein>
    <submittedName>
        <fullName evidence="1">Uncharacterized protein</fullName>
    </submittedName>
</protein>
<keyword evidence="2" id="KW-1185">Reference proteome</keyword>
<dbReference type="Proteomes" id="UP001224775">
    <property type="component" value="Unassembled WGS sequence"/>
</dbReference>